<dbReference type="SUPFAM" id="SSF53383">
    <property type="entry name" value="PLP-dependent transferases"/>
    <property type="match status" value="1"/>
</dbReference>
<protein>
    <recommendedName>
        <fullName evidence="6">Aminotransferase class I/classII large domain-containing protein</fullName>
    </recommendedName>
</protein>
<accession>A0A381UZQ5</accession>
<dbReference type="PANTHER" id="PTHR46383:SF1">
    <property type="entry name" value="ASPARTATE AMINOTRANSFERASE"/>
    <property type="match status" value="1"/>
</dbReference>
<feature type="non-terminal residue" evidence="7">
    <location>
        <position position="377"/>
    </location>
</feature>
<gene>
    <name evidence="7" type="ORF">METZ01_LOCUS86444</name>
</gene>
<dbReference type="InterPro" id="IPR050596">
    <property type="entry name" value="AspAT/PAT-like"/>
</dbReference>
<comment type="cofactor">
    <cofactor evidence="1">
        <name>pyridoxal 5'-phosphate</name>
        <dbReference type="ChEBI" id="CHEBI:597326"/>
    </cofactor>
</comment>
<dbReference type="GO" id="GO:0008483">
    <property type="term" value="F:transaminase activity"/>
    <property type="evidence" value="ECO:0007669"/>
    <property type="project" value="UniProtKB-KW"/>
</dbReference>
<dbReference type="InterPro" id="IPR015421">
    <property type="entry name" value="PyrdxlP-dep_Trfase_major"/>
</dbReference>
<dbReference type="Pfam" id="PF00155">
    <property type="entry name" value="Aminotran_1_2"/>
    <property type="match status" value="1"/>
</dbReference>
<dbReference type="InterPro" id="IPR004839">
    <property type="entry name" value="Aminotransferase_I/II_large"/>
</dbReference>
<dbReference type="GO" id="GO:0030170">
    <property type="term" value="F:pyridoxal phosphate binding"/>
    <property type="evidence" value="ECO:0007669"/>
    <property type="project" value="InterPro"/>
</dbReference>
<comment type="similarity">
    <text evidence="2">Belongs to the class-I pyridoxal-phosphate-dependent aminotransferase family.</text>
</comment>
<dbReference type="GO" id="GO:0006520">
    <property type="term" value="P:amino acid metabolic process"/>
    <property type="evidence" value="ECO:0007669"/>
    <property type="project" value="InterPro"/>
</dbReference>
<name>A0A381UZQ5_9ZZZZ</name>
<sequence length="377" mass="42214">MTPKLSDHYEKRKPSAIRQSQITFSKRRDKDQVQVINLAIGNVSLPMHPAMQSRLKALGDSRSPFGNGIVKYTPSAGTDECQDAFLNIIRSEGSSHTEQISCVITDGGSQAMELMMLGVCGPNSSKPILLLEPVYTNYIEFAKRLSIPIVTINRTINDSGRFNELDLQSISDIIDLEQVNGLVVIPGDNPTGQFFKQEILIKLGLICVEKDIWFISDEAYRQLYYGSDEVSSIWKISEKQVPGIAGHRISIESASKIWNACGLRIGALLTDNREFHRRALSEYTANLCANTIGQYIFGALASITTEKLNDWYHQQRNYYAKIMVQLRESLLDTLPGLIVTHPEAAIYLVADFKNLVSIDFNIADFIHFCAFEGRVNV</sequence>
<keyword evidence="4" id="KW-0808">Transferase</keyword>
<dbReference type="PANTHER" id="PTHR46383">
    <property type="entry name" value="ASPARTATE AMINOTRANSFERASE"/>
    <property type="match status" value="1"/>
</dbReference>
<evidence type="ECO:0000256" key="4">
    <source>
        <dbReference type="ARBA" id="ARBA00022679"/>
    </source>
</evidence>
<organism evidence="7">
    <name type="scientific">marine metagenome</name>
    <dbReference type="NCBI Taxonomy" id="408172"/>
    <lineage>
        <taxon>unclassified sequences</taxon>
        <taxon>metagenomes</taxon>
        <taxon>ecological metagenomes</taxon>
    </lineage>
</organism>
<keyword evidence="3" id="KW-0032">Aminotransferase</keyword>
<evidence type="ECO:0000259" key="6">
    <source>
        <dbReference type="Pfam" id="PF00155"/>
    </source>
</evidence>
<evidence type="ECO:0000256" key="1">
    <source>
        <dbReference type="ARBA" id="ARBA00001933"/>
    </source>
</evidence>
<reference evidence="7" key="1">
    <citation type="submission" date="2018-05" db="EMBL/GenBank/DDBJ databases">
        <authorList>
            <person name="Lanie J.A."/>
            <person name="Ng W.-L."/>
            <person name="Kazmierczak K.M."/>
            <person name="Andrzejewski T.M."/>
            <person name="Davidsen T.M."/>
            <person name="Wayne K.J."/>
            <person name="Tettelin H."/>
            <person name="Glass J.I."/>
            <person name="Rusch D."/>
            <person name="Podicherti R."/>
            <person name="Tsui H.-C.T."/>
            <person name="Winkler M.E."/>
        </authorList>
    </citation>
    <scope>NUCLEOTIDE SEQUENCE</scope>
</reference>
<keyword evidence="5" id="KW-0663">Pyridoxal phosphate</keyword>
<dbReference type="Gene3D" id="3.40.640.10">
    <property type="entry name" value="Type I PLP-dependent aspartate aminotransferase-like (Major domain)"/>
    <property type="match status" value="1"/>
</dbReference>
<dbReference type="EMBL" id="UINC01007485">
    <property type="protein sequence ID" value="SVA33590.1"/>
    <property type="molecule type" value="Genomic_DNA"/>
</dbReference>
<dbReference type="InterPro" id="IPR015422">
    <property type="entry name" value="PyrdxlP-dep_Trfase_small"/>
</dbReference>
<evidence type="ECO:0000256" key="2">
    <source>
        <dbReference type="ARBA" id="ARBA00007441"/>
    </source>
</evidence>
<dbReference type="Gene3D" id="3.90.1150.10">
    <property type="entry name" value="Aspartate Aminotransferase, domain 1"/>
    <property type="match status" value="1"/>
</dbReference>
<dbReference type="InterPro" id="IPR015424">
    <property type="entry name" value="PyrdxlP-dep_Trfase"/>
</dbReference>
<dbReference type="CDD" id="cd00609">
    <property type="entry name" value="AAT_like"/>
    <property type="match status" value="1"/>
</dbReference>
<feature type="domain" description="Aminotransferase class I/classII large" evidence="6">
    <location>
        <begin position="34"/>
        <end position="355"/>
    </location>
</feature>
<proteinExistence type="inferred from homology"/>
<evidence type="ECO:0000256" key="3">
    <source>
        <dbReference type="ARBA" id="ARBA00022576"/>
    </source>
</evidence>
<evidence type="ECO:0000313" key="7">
    <source>
        <dbReference type="EMBL" id="SVA33590.1"/>
    </source>
</evidence>
<evidence type="ECO:0000256" key="5">
    <source>
        <dbReference type="ARBA" id="ARBA00022898"/>
    </source>
</evidence>
<dbReference type="AlphaFoldDB" id="A0A381UZQ5"/>